<dbReference type="InterPro" id="IPR036812">
    <property type="entry name" value="NAD(P)_OxRdtase_dom_sf"/>
</dbReference>
<dbReference type="PANTHER" id="PTHR43364:SF6">
    <property type="entry name" value="OXIDOREDUCTASE-RELATED"/>
    <property type="match status" value="1"/>
</dbReference>
<gene>
    <name evidence="3" type="ORF">BVG79_00348</name>
</gene>
<dbReference type="PANTHER" id="PTHR43364">
    <property type="entry name" value="NADH-SPECIFIC METHYLGLYOXAL REDUCTASE-RELATED"/>
    <property type="match status" value="1"/>
</dbReference>
<dbReference type="Gene3D" id="3.20.20.100">
    <property type="entry name" value="NADP-dependent oxidoreductase domain"/>
    <property type="match status" value="1"/>
</dbReference>
<dbReference type="GO" id="GO:0016491">
    <property type="term" value="F:oxidoreductase activity"/>
    <property type="evidence" value="ECO:0007669"/>
    <property type="project" value="UniProtKB-KW"/>
</dbReference>
<dbReference type="InterPro" id="IPR050523">
    <property type="entry name" value="AKR_Detox_Biosynth"/>
</dbReference>
<sequence>MADEQRWQAAACTGARTKDMKMQQRKLGSSGLTTAPLVLGGNVFGWTIDAPTSFDVLDAFVDHGFNAIDTADVYSAWVPGNKGGESETIIGKWLKARPGMREKVTLFTKVGSQMGPADAVPPHKGLSARWITTAVEDSLKRLGIETIDLYFSHWPDPDTPYEETLRAYEGLLQAGKVRAIGASNLDADQLGESLRVAKAHGLPSYQVLQPGYNLYDRTPFEGALADLCQSEGIGVVVYYALASGFLSGKYRSEADLDKSKRGGGVKKYLTPRGLRILDALDAVASAHGASSAEIALAWLMAQPAVTAPIASATSTAQIASFARAAALTLTADQLAALGDASRPE</sequence>
<dbReference type="FunFam" id="3.20.20.100:FF:000004">
    <property type="entry name" value="Oxidoreductase, aldo/keto reductase"/>
    <property type="match status" value="1"/>
</dbReference>
<organism evidence="3 4">
    <name type="scientific">Ketogulonicigenium robustum</name>
    <dbReference type="NCBI Taxonomy" id="92947"/>
    <lineage>
        <taxon>Bacteria</taxon>
        <taxon>Pseudomonadati</taxon>
        <taxon>Pseudomonadota</taxon>
        <taxon>Alphaproteobacteria</taxon>
        <taxon>Rhodobacterales</taxon>
        <taxon>Roseobacteraceae</taxon>
        <taxon>Ketogulonicigenium</taxon>
    </lineage>
</organism>
<keyword evidence="4" id="KW-1185">Reference proteome</keyword>
<accession>A0A1W6NWW2</accession>
<dbReference type="InterPro" id="IPR023210">
    <property type="entry name" value="NADP_OxRdtase_dom"/>
</dbReference>
<dbReference type="Pfam" id="PF00248">
    <property type="entry name" value="Aldo_ket_red"/>
    <property type="match status" value="1"/>
</dbReference>
<keyword evidence="1" id="KW-0560">Oxidoreductase</keyword>
<dbReference type="CDD" id="cd19081">
    <property type="entry name" value="AKR_AKR9C1"/>
    <property type="match status" value="1"/>
</dbReference>
<evidence type="ECO:0000259" key="2">
    <source>
        <dbReference type="Pfam" id="PF00248"/>
    </source>
</evidence>
<dbReference type="GO" id="GO:0005829">
    <property type="term" value="C:cytosol"/>
    <property type="evidence" value="ECO:0007669"/>
    <property type="project" value="TreeGrafter"/>
</dbReference>
<protein>
    <submittedName>
        <fullName evidence="3">Aldo/keto reductase</fullName>
    </submittedName>
</protein>
<evidence type="ECO:0000313" key="4">
    <source>
        <dbReference type="Proteomes" id="UP000242447"/>
    </source>
</evidence>
<proteinExistence type="predicted"/>
<evidence type="ECO:0000256" key="1">
    <source>
        <dbReference type="ARBA" id="ARBA00023002"/>
    </source>
</evidence>
<name>A0A1W6NWW2_9RHOB</name>
<dbReference type="STRING" id="92947.BVG79_00348"/>
<reference evidence="3 4" key="1">
    <citation type="submission" date="2017-02" db="EMBL/GenBank/DDBJ databases">
        <title>Ketogulonicigenium robustum SPU B003 Genome sequencing and assembly.</title>
        <authorList>
            <person name="Li Y."/>
            <person name="Liu L."/>
            <person name="Wang C."/>
            <person name="Zhang M."/>
            <person name="Zhang T."/>
            <person name="Zhang Y."/>
        </authorList>
    </citation>
    <scope>NUCLEOTIDE SEQUENCE [LARGE SCALE GENOMIC DNA]</scope>
    <source>
        <strain evidence="3 4">SPU_B003</strain>
    </source>
</reference>
<dbReference type="Proteomes" id="UP000242447">
    <property type="component" value="Chromosome"/>
</dbReference>
<evidence type="ECO:0000313" key="3">
    <source>
        <dbReference type="EMBL" id="ARO13704.1"/>
    </source>
</evidence>
<dbReference type="SUPFAM" id="SSF51430">
    <property type="entry name" value="NAD(P)-linked oxidoreductase"/>
    <property type="match status" value="1"/>
</dbReference>
<dbReference type="EMBL" id="CP019937">
    <property type="protein sequence ID" value="ARO13704.1"/>
    <property type="molecule type" value="Genomic_DNA"/>
</dbReference>
<feature type="domain" description="NADP-dependent oxidoreductase" evidence="2">
    <location>
        <begin position="36"/>
        <end position="337"/>
    </location>
</feature>
<dbReference type="AlphaFoldDB" id="A0A1W6NWW2"/>
<dbReference type="KEGG" id="kro:BVG79_00348"/>